<evidence type="ECO:0000313" key="1">
    <source>
        <dbReference type="EMBL" id="MBW5485727.1"/>
    </source>
</evidence>
<dbReference type="Proteomes" id="UP000812013">
    <property type="component" value="Unassembled WGS sequence"/>
</dbReference>
<reference evidence="1 2" key="1">
    <citation type="submission" date="2019-12" db="EMBL/GenBank/DDBJ databases">
        <title>Genome sequence of Streptomyces bambusae.</title>
        <authorList>
            <person name="Bansal K."/>
            <person name="Choksket S."/>
            <person name="Korpole S."/>
            <person name="Patil P.B."/>
        </authorList>
    </citation>
    <scope>NUCLEOTIDE SEQUENCE [LARGE SCALE GENOMIC DNA]</scope>
    <source>
        <strain evidence="1 2">SK60</strain>
    </source>
</reference>
<accession>A0ABS6ZD86</accession>
<comment type="caution">
    <text evidence="1">The sequence shown here is derived from an EMBL/GenBank/DDBJ whole genome shotgun (WGS) entry which is preliminary data.</text>
</comment>
<dbReference type="RefSeq" id="WP_219670609.1">
    <property type="nucleotide sequence ID" value="NZ_WTFF01000288.1"/>
</dbReference>
<organism evidence="1 2">
    <name type="scientific">Streptomyces bambusae</name>
    <dbReference type="NCBI Taxonomy" id="1550616"/>
    <lineage>
        <taxon>Bacteria</taxon>
        <taxon>Bacillati</taxon>
        <taxon>Actinomycetota</taxon>
        <taxon>Actinomycetes</taxon>
        <taxon>Kitasatosporales</taxon>
        <taxon>Streptomycetaceae</taxon>
        <taxon>Streptomyces</taxon>
    </lineage>
</organism>
<proteinExistence type="predicted"/>
<keyword evidence="2" id="KW-1185">Reference proteome</keyword>
<sequence length="115" mass="13179">MIRRILARRRLELVYHRSWYAHPIGKRPIGPRPMLGLHRLPDPHCTDCGGLGEVAHGSANGEEPDYDDCHCAPFLPLAHLWLPKAPCWARRRPRGTWHDPWCSDLSCTHCDSPPF</sequence>
<dbReference type="EMBL" id="WTFF01000288">
    <property type="protein sequence ID" value="MBW5485727.1"/>
    <property type="molecule type" value="Genomic_DNA"/>
</dbReference>
<protein>
    <submittedName>
        <fullName evidence="1">Uncharacterized protein</fullName>
    </submittedName>
</protein>
<name>A0ABS6ZD86_9ACTN</name>
<evidence type="ECO:0000313" key="2">
    <source>
        <dbReference type="Proteomes" id="UP000812013"/>
    </source>
</evidence>
<gene>
    <name evidence="1" type="ORF">GPJ59_28600</name>
</gene>